<keyword evidence="2" id="KW-1185">Reference proteome</keyword>
<dbReference type="Proteomes" id="UP000018721">
    <property type="component" value="Unassembled WGS sequence"/>
</dbReference>
<comment type="caution">
    <text evidence="1">The sequence shown here is derived from an EMBL/GenBank/DDBJ whole genome shotgun (WGS) entry which is preliminary data.</text>
</comment>
<proteinExistence type="predicted"/>
<accession>V9F773</accession>
<evidence type="ECO:0000313" key="2">
    <source>
        <dbReference type="Proteomes" id="UP000018721"/>
    </source>
</evidence>
<gene>
    <name evidence="1" type="ORF">F443_08763</name>
</gene>
<organism evidence="1 2">
    <name type="scientific">Phytophthora nicotianae P1569</name>
    <dbReference type="NCBI Taxonomy" id="1317065"/>
    <lineage>
        <taxon>Eukaryota</taxon>
        <taxon>Sar</taxon>
        <taxon>Stramenopiles</taxon>
        <taxon>Oomycota</taxon>
        <taxon>Peronosporomycetes</taxon>
        <taxon>Peronosporales</taxon>
        <taxon>Peronosporaceae</taxon>
        <taxon>Phytophthora</taxon>
    </lineage>
</organism>
<dbReference type="OrthoDB" id="146282at2759"/>
<dbReference type="HOGENOM" id="CLU_2019772_0_0_1"/>
<name>V9F773_PHYNI</name>
<dbReference type="EMBL" id="ANIZ01001488">
    <property type="protein sequence ID" value="ETI46916.1"/>
    <property type="molecule type" value="Genomic_DNA"/>
</dbReference>
<protein>
    <submittedName>
        <fullName evidence="1">Uncharacterized protein</fullName>
    </submittedName>
</protein>
<evidence type="ECO:0000313" key="1">
    <source>
        <dbReference type="EMBL" id="ETI46916.1"/>
    </source>
</evidence>
<reference evidence="1 2" key="1">
    <citation type="submission" date="2013-11" db="EMBL/GenBank/DDBJ databases">
        <title>The Genome Sequence of Phytophthora parasitica P1569.</title>
        <authorList>
            <consortium name="The Broad Institute Genomics Platform"/>
            <person name="Russ C."/>
            <person name="Tyler B."/>
            <person name="Panabieres F."/>
            <person name="Shan W."/>
            <person name="Tripathy S."/>
            <person name="Grunwald N."/>
            <person name="Machado M."/>
            <person name="Johnson C.S."/>
            <person name="Arredondo F."/>
            <person name="Hong C."/>
            <person name="Coffey M."/>
            <person name="Young S.K."/>
            <person name="Zeng Q."/>
            <person name="Gargeya S."/>
            <person name="Fitzgerald M."/>
            <person name="Abouelleil A."/>
            <person name="Alvarado L."/>
            <person name="Chapman S.B."/>
            <person name="Gainer-Dewar J."/>
            <person name="Goldberg J."/>
            <person name="Griggs A."/>
            <person name="Gujja S."/>
            <person name="Hansen M."/>
            <person name="Howarth C."/>
            <person name="Imamovic A."/>
            <person name="Ireland A."/>
            <person name="Larimer J."/>
            <person name="McCowan C."/>
            <person name="Murphy C."/>
            <person name="Pearson M."/>
            <person name="Poon T.W."/>
            <person name="Priest M."/>
            <person name="Roberts A."/>
            <person name="Saif S."/>
            <person name="Shea T."/>
            <person name="Sykes S."/>
            <person name="Wortman J."/>
            <person name="Nusbaum C."/>
            <person name="Birren B."/>
        </authorList>
    </citation>
    <scope>NUCLEOTIDE SEQUENCE [LARGE SCALE GENOMIC DNA]</scope>
    <source>
        <strain evidence="1 2">P1569</strain>
    </source>
</reference>
<sequence>MDFMVSAGISLDLADGFAGRDSHPAARTTPASEKLWLTRGEHSIPTLVEGLDGDGDRVPRRQGFVTVGSCRYTEWQNGVLQPTTDVTSEEDVLVGDPTGPMVDYPQYDPLLKRPAAVSNQVVK</sequence>
<dbReference type="AlphaFoldDB" id="V9F773"/>